<dbReference type="HAMAP" id="MF_01147">
    <property type="entry name" value="Lgt"/>
    <property type="match status" value="1"/>
</dbReference>
<evidence type="ECO:0000256" key="5">
    <source>
        <dbReference type="ARBA" id="ARBA00022989"/>
    </source>
</evidence>
<dbReference type="GO" id="GO:0008961">
    <property type="term" value="F:phosphatidylglycerol-prolipoprotein diacylglyceryl transferase activity"/>
    <property type="evidence" value="ECO:0007669"/>
    <property type="project" value="UniProtKB-UniRule"/>
</dbReference>
<keyword evidence="5 7" id="KW-1133">Transmembrane helix</keyword>
<comment type="pathway">
    <text evidence="7">Protein modification; lipoprotein biosynthesis (diacylglyceryl transfer).</text>
</comment>
<dbReference type="Pfam" id="PF01790">
    <property type="entry name" value="LGT"/>
    <property type="match status" value="1"/>
</dbReference>
<feature type="region of interest" description="Disordered" evidence="8">
    <location>
        <begin position="335"/>
        <end position="594"/>
    </location>
</feature>
<feature type="transmembrane region" description="Helical" evidence="7">
    <location>
        <begin position="23"/>
        <end position="41"/>
    </location>
</feature>
<feature type="transmembrane region" description="Helical" evidence="7">
    <location>
        <begin position="53"/>
        <end position="76"/>
    </location>
</feature>
<dbReference type="Proteomes" id="UP000193090">
    <property type="component" value="Unassembled WGS sequence"/>
</dbReference>
<keyword evidence="10" id="KW-1185">Reference proteome</keyword>
<comment type="function">
    <text evidence="7">Catalyzes the transfer of the diacylglyceryl group from phosphatidylglycerol to the sulfhydryl group of the N-terminal cysteine of a prolipoprotein, the first step in the formation of mature lipoproteins.</text>
</comment>
<dbReference type="PANTHER" id="PTHR30589">
    <property type="entry name" value="PROLIPOPROTEIN DIACYLGLYCERYL TRANSFERASE"/>
    <property type="match status" value="1"/>
</dbReference>
<feature type="transmembrane region" description="Helical" evidence="7">
    <location>
        <begin position="96"/>
        <end position="116"/>
    </location>
</feature>
<keyword evidence="4 7" id="KW-0812">Transmembrane</keyword>
<feature type="compositionally biased region" description="Basic residues" evidence="8">
    <location>
        <begin position="582"/>
        <end position="594"/>
    </location>
</feature>
<evidence type="ECO:0000313" key="10">
    <source>
        <dbReference type="Proteomes" id="UP000193090"/>
    </source>
</evidence>
<protein>
    <recommendedName>
        <fullName evidence="7">Phosphatidylglycerol--prolipoprotein diacylglyceryl transferase</fullName>
        <ecNumber evidence="7">2.5.1.145</ecNumber>
    </recommendedName>
</protein>
<dbReference type="UniPathway" id="UPA00664"/>
<dbReference type="PROSITE" id="PS01311">
    <property type="entry name" value="LGT"/>
    <property type="match status" value="1"/>
</dbReference>
<feature type="compositionally biased region" description="Acidic residues" evidence="8">
    <location>
        <begin position="355"/>
        <end position="373"/>
    </location>
</feature>
<feature type="compositionally biased region" description="Acidic residues" evidence="8">
    <location>
        <begin position="335"/>
        <end position="348"/>
    </location>
</feature>
<feature type="transmembrane region" description="Helical" evidence="7">
    <location>
        <begin position="123"/>
        <end position="143"/>
    </location>
</feature>
<feature type="compositionally biased region" description="Acidic residues" evidence="8">
    <location>
        <begin position="538"/>
        <end position="573"/>
    </location>
</feature>
<comment type="catalytic activity">
    <reaction evidence="7">
        <text>L-cysteinyl-[prolipoprotein] + a 1,2-diacyl-sn-glycero-3-phospho-(1'-sn-glycerol) = an S-1,2-diacyl-sn-glyceryl-L-cysteinyl-[prolipoprotein] + sn-glycerol 1-phosphate + H(+)</text>
        <dbReference type="Rhea" id="RHEA:56712"/>
        <dbReference type="Rhea" id="RHEA-COMP:14679"/>
        <dbReference type="Rhea" id="RHEA-COMP:14680"/>
        <dbReference type="ChEBI" id="CHEBI:15378"/>
        <dbReference type="ChEBI" id="CHEBI:29950"/>
        <dbReference type="ChEBI" id="CHEBI:57685"/>
        <dbReference type="ChEBI" id="CHEBI:64716"/>
        <dbReference type="ChEBI" id="CHEBI:140658"/>
        <dbReference type="EC" id="2.5.1.145"/>
    </reaction>
</comment>
<evidence type="ECO:0000256" key="3">
    <source>
        <dbReference type="ARBA" id="ARBA00022679"/>
    </source>
</evidence>
<dbReference type="AlphaFoldDB" id="A0A1X2ER36"/>
<name>A0A1X2ER36_9MYCO</name>
<feature type="transmembrane region" description="Helical" evidence="7">
    <location>
        <begin position="254"/>
        <end position="274"/>
    </location>
</feature>
<accession>A0A1X2ER36</accession>
<sequence length="594" mass="62197">MTELLTYLPSPPRGVWYLGPIPIRAYALCIVAGILAALWLGDRRWVARGGDRGVVYDIALWAVPFGLVGGRVYHLITDWQKYMPGGEVGPAGAWRIWDGGLGIWGAVALGAVGAWIGCRRRGIPLPAFGDAIAPGIILAQAIGRLGNYFNQELYGRETTQPWGLEIFNRGPNGCLGAQPFDGVSTGEVCAIVHPTFLYELVWNLLVFALLLYVDRRFRMGHGRLFALYVAGYCVGRFAIELMRSDPASMPIADIRVNSFTSALVFIGAVVYMILAPKGRENPALLGTGEPEAGAQGTEPVAEPSEPATDDAWSEPAGDEDGAPETVAVAAELADVDEAESEAAAEIEPADTAPAAEDEAADEDGEDTDADAADEPVAAETHAGDTEESGPGEPAAAESEADDGDEAKAADEDEPADSNAPVDEAAAEAEVTDEDGEDTDDADAADDPAVAESEPVEEVDESSGPDVPADELTDTPDEPDVADPEPGEAEEAEPTDAEPEGSDAGDTAVDEATVEVEATDEEPEDTGADAADEPAAAETEPDDADDAEPTDAEPDGSDTEDAPDAEPTAEDEAAESAPTGKPEKRRRWGRGGKRS</sequence>
<keyword evidence="6 7" id="KW-0472">Membrane</keyword>
<feature type="compositionally biased region" description="Acidic residues" evidence="8">
    <location>
        <begin position="307"/>
        <end position="321"/>
    </location>
</feature>
<comment type="caution">
    <text evidence="9">The sequence shown here is derived from an EMBL/GenBank/DDBJ whole genome shotgun (WGS) entry which is preliminary data.</text>
</comment>
<evidence type="ECO:0000256" key="8">
    <source>
        <dbReference type="SAM" id="MobiDB-lite"/>
    </source>
</evidence>
<dbReference type="NCBIfam" id="TIGR00544">
    <property type="entry name" value="lgt"/>
    <property type="match status" value="1"/>
</dbReference>
<evidence type="ECO:0000256" key="6">
    <source>
        <dbReference type="ARBA" id="ARBA00023136"/>
    </source>
</evidence>
<feature type="compositionally biased region" description="Acidic residues" evidence="8">
    <location>
        <begin position="424"/>
        <end position="445"/>
    </location>
</feature>
<dbReference type="GO" id="GO:0042158">
    <property type="term" value="P:lipoprotein biosynthetic process"/>
    <property type="evidence" value="ECO:0007669"/>
    <property type="project" value="UniProtKB-UniRule"/>
</dbReference>
<dbReference type="EC" id="2.5.1.145" evidence="7"/>
<keyword evidence="2 7" id="KW-1003">Cell membrane</keyword>
<gene>
    <name evidence="7" type="primary">lgt</name>
    <name evidence="9" type="ORF">AWC30_04055</name>
</gene>
<evidence type="ECO:0000256" key="2">
    <source>
        <dbReference type="ARBA" id="ARBA00022475"/>
    </source>
</evidence>
<feature type="binding site" evidence="7">
    <location>
        <position position="144"/>
    </location>
    <ligand>
        <name>a 1,2-diacyl-sn-glycero-3-phospho-(1'-sn-glycerol)</name>
        <dbReference type="ChEBI" id="CHEBI:64716"/>
    </ligand>
</feature>
<evidence type="ECO:0000256" key="4">
    <source>
        <dbReference type="ARBA" id="ARBA00022692"/>
    </source>
</evidence>
<dbReference type="STRING" id="1798.AWC30_04055"/>
<evidence type="ECO:0000313" key="9">
    <source>
        <dbReference type="EMBL" id="ORX08171.1"/>
    </source>
</evidence>
<feature type="compositionally biased region" description="Acidic residues" evidence="8">
    <location>
        <begin position="398"/>
        <end position="415"/>
    </location>
</feature>
<dbReference type="OrthoDB" id="871140at2"/>
<feature type="compositionally biased region" description="Low complexity" evidence="8">
    <location>
        <begin position="388"/>
        <end position="397"/>
    </location>
</feature>
<evidence type="ECO:0000256" key="7">
    <source>
        <dbReference type="HAMAP-Rule" id="MF_01147"/>
    </source>
</evidence>
<organism evidence="9 10">
    <name type="scientific">Mycolicibacillus trivialis</name>
    <dbReference type="NCBI Taxonomy" id="1798"/>
    <lineage>
        <taxon>Bacteria</taxon>
        <taxon>Bacillati</taxon>
        <taxon>Actinomycetota</taxon>
        <taxon>Actinomycetes</taxon>
        <taxon>Mycobacteriales</taxon>
        <taxon>Mycobacteriaceae</taxon>
        <taxon>Mycolicibacillus</taxon>
    </lineage>
</organism>
<evidence type="ECO:0000256" key="1">
    <source>
        <dbReference type="ARBA" id="ARBA00007150"/>
    </source>
</evidence>
<dbReference type="EMBL" id="LQPZ01000008">
    <property type="protein sequence ID" value="ORX08171.1"/>
    <property type="molecule type" value="Genomic_DNA"/>
</dbReference>
<feature type="transmembrane region" description="Helical" evidence="7">
    <location>
        <begin position="196"/>
        <end position="213"/>
    </location>
</feature>
<dbReference type="InterPro" id="IPR001640">
    <property type="entry name" value="Lgt"/>
</dbReference>
<keyword evidence="3 7" id="KW-0808">Transferase</keyword>
<reference evidence="9 10" key="1">
    <citation type="submission" date="2016-01" db="EMBL/GenBank/DDBJ databases">
        <title>The new phylogeny of the genus Mycobacterium.</title>
        <authorList>
            <person name="Tarcisio F."/>
            <person name="Conor M."/>
            <person name="Antonella G."/>
            <person name="Elisabetta G."/>
            <person name="Giulia F.S."/>
            <person name="Sara T."/>
            <person name="Anna F."/>
            <person name="Clotilde B."/>
            <person name="Roberto B."/>
            <person name="Veronica D.S."/>
            <person name="Fabio R."/>
            <person name="Monica P."/>
            <person name="Olivier J."/>
            <person name="Enrico T."/>
            <person name="Nicola S."/>
        </authorList>
    </citation>
    <scope>NUCLEOTIDE SEQUENCE [LARGE SCALE GENOMIC DNA]</scope>
    <source>
        <strain evidence="9 10">DSM 44153</strain>
    </source>
</reference>
<comment type="similarity">
    <text evidence="1 7">Belongs to the Lgt family.</text>
</comment>
<feature type="compositionally biased region" description="Acidic residues" evidence="8">
    <location>
        <begin position="453"/>
        <end position="531"/>
    </location>
</feature>
<proteinExistence type="inferred from homology"/>
<dbReference type="GO" id="GO:0005886">
    <property type="term" value="C:plasma membrane"/>
    <property type="evidence" value="ECO:0007669"/>
    <property type="project" value="UniProtKB-SubCell"/>
</dbReference>
<comment type="subcellular location">
    <subcellularLocation>
        <location evidence="7">Cell membrane</location>
        <topology evidence="7">Multi-pass membrane protein</topology>
    </subcellularLocation>
</comment>
<dbReference type="PANTHER" id="PTHR30589:SF0">
    <property type="entry name" value="PHOSPHATIDYLGLYCEROL--PROLIPOPROTEIN DIACYLGLYCERYL TRANSFERASE"/>
    <property type="match status" value="1"/>
</dbReference>
<feature type="region of interest" description="Disordered" evidence="8">
    <location>
        <begin position="284"/>
        <end position="321"/>
    </location>
</feature>